<keyword evidence="7" id="KW-0862">Zinc</keyword>
<dbReference type="Gene3D" id="1.10.8.60">
    <property type="match status" value="1"/>
</dbReference>
<evidence type="ECO:0000256" key="2">
    <source>
        <dbReference type="ARBA" id="ARBA00022679"/>
    </source>
</evidence>
<dbReference type="NCBIfam" id="NF005942">
    <property type="entry name" value="PRK07994.1"/>
    <property type="match status" value="1"/>
</dbReference>
<feature type="compositionally biased region" description="Basic and acidic residues" evidence="12">
    <location>
        <begin position="492"/>
        <end position="503"/>
    </location>
</feature>
<dbReference type="InterPro" id="IPR003593">
    <property type="entry name" value="AAA+_ATPase"/>
</dbReference>
<gene>
    <name evidence="11 14" type="primary">dnaX</name>
    <name evidence="14" type="ORF">G8770_04170</name>
</gene>
<protein>
    <recommendedName>
        <fullName evidence="11">DNA polymerase III subunit gamma/tau</fullName>
        <ecNumber evidence="11">2.7.7.7</ecNumber>
    </recommendedName>
</protein>
<feature type="compositionally biased region" description="Basic and acidic residues" evidence="12">
    <location>
        <begin position="418"/>
        <end position="442"/>
    </location>
</feature>
<accession>A0A9E5JSQ9</accession>
<keyword evidence="6 11" id="KW-0547">Nucleotide-binding</keyword>
<keyword evidence="4 11" id="KW-0235">DNA replication</keyword>
<dbReference type="InterPro" id="IPR027417">
    <property type="entry name" value="P-loop_NTPase"/>
</dbReference>
<dbReference type="NCBIfam" id="NF004046">
    <property type="entry name" value="PRK05563.1"/>
    <property type="match status" value="1"/>
</dbReference>
<dbReference type="RefSeq" id="WP_167182074.1">
    <property type="nucleotide sequence ID" value="NZ_JAAONZ010000002.1"/>
</dbReference>
<dbReference type="FunFam" id="3.40.50.300:FF:000014">
    <property type="entry name" value="DNA polymerase III subunit gamma/tau"/>
    <property type="match status" value="1"/>
</dbReference>
<dbReference type="InterPro" id="IPR022754">
    <property type="entry name" value="DNA_pol_III_gamma-3"/>
</dbReference>
<dbReference type="Gene3D" id="3.30.300.150">
    <property type="entry name" value="DNA polymerase III, tau subunit, domain V"/>
    <property type="match status" value="1"/>
</dbReference>
<dbReference type="FunFam" id="1.10.8.60:FF:000013">
    <property type="entry name" value="DNA polymerase III subunit gamma/tau"/>
    <property type="match status" value="1"/>
</dbReference>
<comment type="subunit">
    <text evidence="11">DNA polymerase III contains a core (composed of alpha, epsilon and theta chains) that associates with a tau subunit. This core dimerizes to form the POLIII' complex. PolIII' associates with the gamma complex (composed of gamma, delta, delta', psi and chi chains) and with the beta chain to form the complete DNA polymerase III complex.</text>
</comment>
<dbReference type="SUPFAM" id="SSF52540">
    <property type="entry name" value="P-loop containing nucleoside triphosphate hydrolases"/>
    <property type="match status" value="1"/>
</dbReference>
<keyword evidence="9 11" id="KW-0239">DNA-directed DNA polymerase</keyword>
<evidence type="ECO:0000256" key="8">
    <source>
        <dbReference type="ARBA" id="ARBA00022840"/>
    </source>
</evidence>
<feature type="compositionally biased region" description="Low complexity" evidence="12">
    <location>
        <begin position="376"/>
        <end position="399"/>
    </location>
</feature>
<dbReference type="GO" id="GO:0003677">
    <property type="term" value="F:DNA binding"/>
    <property type="evidence" value="ECO:0007669"/>
    <property type="project" value="InterPro"/>
</dbReference>
<dbReference type="GO" id="GO:0046872">
    <property type="term" value="F:metal ion binding"/>
    <property type="evidence" value="ECO:0007669"/>
    <property type="project" value="UniProtKB-KW"/>
</dbReference>
<evidence type="ECO:0000256" key="12">
    <source>
        <dbReference type="SAM" id="MobiDB-lite"/>
    </source>
</evidence>
<feature type="region of interest" description="Disordered" evidence="12">
    <location>
        <begin position="480"/>
        <end position="556"/>
    </location>
</feature>
<dbReference type="GO" id="GO:0009360">
    <property type="term" value="C:DNA polymerase III complex"/>
    <property type="evidence" value="ECO:0007669"/>
    <property type="project" value="InterPro"/>
</dbReference>
<dbReference type="NCBIfam" id="TIGR02397">
    <property type="entry name" value="dnaX_nterm"/>
    <property type="match status" value="1"/>
</dbReference>
<evidence type="ECO:0000256" key="6">
    <source>
        <dbReference type="ARBA" id="ARBA00022741"/>
    </source>
</evidence>
<feature type="domain" description="AAA+ ATPase" evidence="13">
    <location>
        <begin position="37"/>
        <end position="179"/>
    </location>
</feature>
<dbReference type="EC" id="2.7.7.7" evidence="11"/>
<evidence type="ECO:0000256" key="10">
    <source>
        <dbReference type="ARBA" id="ARBA00049244"/>
    </source>
</evidence>
<evidence type="ECO:0000256" key="3">
    <source>
        <dbReference type="ARBA" id="ARBA00022695"/>
    </source>
</evidence>
<dbReference type="Pfam" id="PF13177">
    <property type="entry name" value="DNA_pol3_delta2"/>
    <property type="match status" value="1"/>
</dbReference>
<keyword evidence="15" id="KW-1185">Reference proteome</keyword>
<dbReference type="CDD" id="cd18137">
    <property type="entry name" value="HLD_clamp_pol_III_gamma_tau"/>
    <property type="match status" value="1"/>
</dbReference>
<dbReference type="Proteomes" id="UP000787472">
    <property type="component" value="Unassembled WGS sequence"/>
</dbReference>
<dbReference type="InterPro" id="IPR045085">
    <property type="entry name" value="HLD_clamp_pol_III_gamma_tau"/>
</dbReference>
<reference evidence="14" key="1">
    <citation type="submission" date="2020-03" db="EMBL/GenBank/DDBJ databases">
        <authorList>
            <person name="Guo F."/>
        </authorList>
    </citation>
    <scope>NUCLEOTIDE SEQUENCE</scope>
    <source>
        <strain evidence="14">JCM 30134</strain>
    </source>
</reference>
<dbReference type="Gene3D" id="1.20.272.10">
    <property type="match status" value="1"/>
</dbReference>
<organism evidence="14 15">
    <name type="scientific">Pseudomaricurvus hydrocarbonicus</name>
    <dbReference type="NCBI Taxonomy" id="1470433"/>
    <lineage>
        <taxon>Bacteria</taxon>
        <taxon>Pseudomonadati</taxon>
        <taxon>Pseudomonadota</taxon>
        <taxon>Gammaproteobacteria</taxon>
        <taxon>Cellvibrionales</taxon>
        <taxon>Cellvibrionaceae</taxon>
        <taxon>Pseudomaricurvus</taxon>
    </lineage>
</organism>
<dbReference type="Pfam" id="PF22608">
    <property type="entry name" value="DNAX_ATPase_lid"/>
    <property type="match status" value="1"/>
</dbReference>
<comment type="catalytic activity">
    <reaction evidence="10 11">
        <text>DNA(n) + a 2'-deoxyribonucleoside 5'-triphosphate = DNA(n+1) + diphosphate</text>
        <dbReference type="Rhea" id="RHEA:22508"/>
        <dbReference type="Rhea" id="RHEA-COMP:17339"/>
        <dbReference type="Rhea" id="RHEA-COMP:17340"/>
        <dbReference type="ChEBI" id="CHEBI:33019"/>
        <dbReference type="ChEBI" id="CHEBI:61560"/>
        <dbReference type="ChEBI" id="CHEBI:173112"/>
        <dbReference type="EC" id="2.7.7.7"/>
    </reaction>
</comment>
<dbReference type="Gene3D" id="3.40.50.300">
    <property type="entry name" value="P-loop containing nucleotide triphosphate hydrolases"/>
    <property type="match status" value="1"/>
</dbReference>
<dbReference type="SUPFAM" id="SSF48019">
    <property type="entry name" value="post-AAA+ oligomerization domain-like"/>
    <property type="match status" value="1"/>
</dbReference>
<dbReference type="PANTHER" id="PTHR11669:SF0">
    <property type="entry name" value="PROTEIN STICHEL-LIKE 2"/>
    <property type="match status" value="1"/>
</dbReference>
<feature type="compositionally biased region" description="Polar residues" evidence="12">
    <location>
        <begin position="366"/>
        <end position="375"/>
    </location>
</feature>
<comment type="similarity">
    <text evidence="1 11">Belongs to the DnaX/STICHEL family.</text>
</comment>
<dbReference type="PRINTS" id="PR00300">
    <property type="entry name" value="CLPPROTEASEA"/>
</dbReference>
<keyword evidence="8 11" id="KW-0067">ATP-binding</keyword>
<keyword evidence="3 11" id="KW-0548">Nucleotidyltransferase</keyword>
<evidence type="ECO:0000313" key="15">
    <source>
        <dbReference type="Proteomes" id="UP000787472"/>
    </source>
</evidence>
<name>A0A9E5JSQ9_9GAMM</name>
<dbReference type="InterPro" id="IPR008921">
    <property type="entry name" value="DNA_pol3_clamp-load_cplx_C"/>
</dbReference>
<dbReference type="GO" id="GO:0003887">
    <property type="term" value="F:DNA-directed DNA polymerase activity"/>
    <property type="evidence" value="ECO:0007669"/>
    <property type="project" value="UniProtKB-KW"/>
</dbReference>
<feature type="region of interest" description="Disordered" evidence="12">
    <location>
        <begin position="364"/>
        <end position="467"/>
    </location>
</feature>
<dbReference type="Pfam" id="PF12170">
    <property type="entry name" value="DNA_pol3_tau_5"/>
    <property type="match status" value="1"/>
</dbReference>
<dbReference type="SMART" id="SM00382">
    <property type="entry name" value="AAA"/>
    <property type="match status" value="1"/>
</dbReference>
<evidence type="ECO:0000256" key="7">
    <source>
        <dbReference type="ARBA" id="ARBA00022833"/>
    </source>
</evidence>
<evidence type="ECO:0000256" key="4">
    <source>
        <dbReference type="ARBA" id="ARBA00022705"/>
    </source>
</evidence>
<dbReference type="InterPro" id="IPR038249">
    <property type="entry name" value="PolIII_tau_V_sf"/>
</dbReference>
<dbReference type="InterPro" id="IPR050238">
    <property type="entry name" value="DNA_Rep/Repair_Clamp_Loader"/>
</dbReference>
<feature type="compositionally biased region" description="Polar residues" evidence="12">
    <location>
        <begin position="522"/>
        <end position="533"/>
    </location>
</feature>
<dbReference type="GO" id="GO:0006261">
    <property type="term" value="P:DNA-templated DNA replication"/>
    <property type="evidence" value="ECO:0007669"/>
    <property type="project" value="TreeGrafter"/>
</dbReference>
<sequence>MSYQVLARKWRPRTFRELVGQQHVLQALVNALDHNRLHHAYLFTGTRGVGKTTIARILAKCLNCESGVSSEPCGQCGACCEINEGRFVDLIEVDAASRTKVEDTRELLENVQYAPTRGRYKVYLIDEVHMLSNNSFNALLKTLEEPPPHVKFLLATTDPQKLPVTILSRCLQFHLKNMDPERIVGHLKFVLEQEMVPFEESALWQLGRSADGSMRDAMSLTDQAIAFGGGKVAESEVRAMLGTIDQNLVYRVLEALVSGDGAQVLQAVDELSQHAPDYSAALAELLSALHRVAIAQALPEAVDNSRGDREHILSLAQQLPAEDVQLFYQTALMGRRDLPMSPDPRSGFEMVLLRMMAFRPQGVHSVPTQALPQSQSTPQAAPASTETAPASGLQSTASPARPPSAPLVDEAPQWGNEEPQRVDIEPQRADIEPQRADIEPQRMAEQSQPAPAVAPQAMPTPPQKADVVTDVVSDGERADVPSAAVQSGTGDSEQRLQPAREDASLEAIKPISPPDTGAEVSQDFQSRSPQGRSLSAEEMASMGLQPARQIQAAEKPAASAPALQKVPLAAASPERWIEIYAGLGVGGVLQSTVSNCLLHHIEGNHWYFVLDHLHSTLYDDGHQARLSELLSQYFGQSVTAVIELGTVTAETPAACAIRIREEQYTYALQALNDDPVVQQLLQQFEGVLDAESVKPVLDA</sequence>
<keyword evidence="2 11" id="KW-0808">Transferase</keyword>
<evidence type="ECO:0000256" key="11">
    <source>
        <dbReference type="RuleBase" id="RU364063"/>
    </source>
</evidence>
<dbReference type="AlphaFoldDB" id="A0A9E5JSQ9"/>
<dbReference type="FunFam" id="1.20.272.10:FF:000003">
    <property type="entry name" value="DNA polymerase III subunit gamma/tau"/>
    <property type="match status" value="1"/>
</dbReference>
<proteinExistence type="inferred from homology"/>
<evidence type="ECO:0000313" key="14">
    <source>
        <dbReference type="EMBL" id="NHO64741.1"/>
    </source>
</evidence>
<dbReference type="PANTHER" id="PTHR11669">
    <property type="entry name" value="REPLICATION FACTOR C / DNA POLYMERASE III GAMMA-TAU SUBUNIT"/>
    <property type="match status" value="1"/>
</dbReference>
<dbReference type="InterPro" id="IPR021029">
    <property type="entry name" value="DNA_pol_III_tau_dom-5"/>
</dbReference>
<evidence type="ECO:0000259" key="13">
    <source>
        <dbReference type="SMART" id="SM00382"/>
    </source>
</evidence>
<evidence type="ECO:0000256" key="5">
    <source>
        <dbReference type="ARBA" id="ARBA00022723"/>
    </source>
</evidence>
<comment type="caution">
    <text evidence="14">The sequence shown here is derived from an EMBL/GenBank/DDBJ whole genome shotgun (WGS) entry which is preliminary data.</text>
</comment>
<dbReference type="EMBL" id="JAAONZ010000002">
    <property type="protein sequence ID" value="NHO64741.1"/>
    <property type="molecule type" value="Genomic_DNA"/>
</dbReference>
<comment type="function">
    <text evidence="11">DNA polymerase III is a complex, multichain enzyme responsible for most of the replicative synthesis in bacteria. This DNA polymerase also exhibits 3' to 5' exonuclease activity.</text>
</comment>
<dbReference type="CDD" id="cd00009">
    <property type="entry name" value="AAA"/>
    <property type="match status" value="1"/>
</dbReference>
<dbReference type="GO" id="GO:0005524">
    <property type="term" value="F:ATP binding"/>
    <property type="evidence" value="ECO:0007669"/>
    <property type="project" value="UniProtKB-KW"/>
</dbReference>
<dbReference type="InterPro" id="IPR001270">
    <property type="entry name" value="ClpA/B"/>
</dbReference>
<dbReference type="Pfam" id="PF12169">
    <property type="entry name" value="DNA_pol3_gamma3"/>
    <property type="match status" value="1"/>
</dbReference>
<feature type="compositionally biased region" description="Low complexity" evidence="12">
    <location>
        <begin position="444"/>
        <end position="457"/>
    </location>
</feature>
<evidence type="ECO:0000256" key="1">
    <source>
        <dbReference type="ARBA" id="ARBA00006360"/>
    </source>
</evidence>
<dbReference type="InterPro" id="IPR012763">
    <property type="entry name" value="DNA_pol_III_sug/sutau_N"/>
</dbReference>
<evidence type="ECO:0000256" key="9">
    <source>
        <dbReference type="ARBA" id="ARBA00022932"/>
    </source>
</evidence>
<keyword evidence="5" id="KW-0479">Metal-binding</keyword>